<evidence type="ECO:0000313" key="2">
    <source>
        <dbReference type="Proteomes" id="UP000478052"/>
    </source>
</evidence>
<dbReference type="EMBL" id="VUJU01012484">
    <property type="protein sequence ID" value="KAF0707573.1"/>
    <property type="molecule type" value="Genomic_DNA"/>
</dbReference>
<feature type="non-terminal residue" evidence="1">
    <location>
        <position position="100"/>
    </location>
</feature>
<reference evidence="1 2" key="1">
    <citation type="submission" date="2019-08" db="EMBL/GenBank/DDBJ databases">
        <title>Whole genome of Aphis craccivora.</title>
        <authorList>
            <person name="Voronova N.V."/>
            <person name="Shulinski R.S."/>
            <person name="Bandarenka Y.V."/>
            <person name="Zhorov D.G."/>
            <person name="Warner D."/>
        </authorList>
    </citation>
    <scope>NUCLEOTIDE SEQUENCE [LARGE SCALE GENOMIC DNA]</scope>
    <source>
        <strain evidence="1">180601</strain>
        <tissue evidence="1">Whole Body</tissue>
    </source>
</reference>
<dbReference type="AlphaFoldDB" id="A0A6G0VSF3"/>
<name>A0A6G0VSF3_APHCR</name>
<proteinExistence type="predicted"/>
<sequence>MEYNKPSYLKLTDTEEALLRTQIVLKIRDKDLQARLLREDLPLDKVVKYCQSTEQGKINCKLILRENENKVKQKRKCSTRKIKQTSRKHTVIEGSEITGY</sequence>
<protein>
    <submittedName>
        <fullName evidence="1">Uncharacterized protein</fullName>
    </submittedName>
</protein>
<evidence type="ECO:0000313" key="1">
    <source>
        <dbReference type="EMBL" id="KAF0707573.1"/>
    </source>
</evidence>
<dbReference type="OrthoDB" id="8195376at2759"/>
<comment type="caution">
    <text evidence="1">The sequence shown here is derived from an EMBL/GenBank/DDBJ whole genome shotgun (WGS) entry which is preliminary data.</text>
</comment>
<keyword evidence="2" id="KW-1185">Reference proteome</keyword>
<gene>
    <name evidence="1" type="ORF">FWK35_00037844</name>
</gene>
<organism evidence="1 2">
    <name type="scientific">Aphis craccivora</name>
    <name type="common">Cowpea aphid</name>
    <dbReference type="NCBI Taxonomy" id="307492"/>
    <lineage>
        <taxon>Eukaryota</taxon>
        <taxon>Metazoa</taxon>
        <taxon>Ecdysozoa</taxon>
        <taxon>Arthropoda</taxon>
        <taxon>Hexapoda</taxon>
        <taxon>Insecta</taxon>
        <taxon>Pterygota</taxon>
        <taxon>Neoptera</taxon>
        <taxon>Paraneoptera</taxon>
        <taxon>Hemiptera</taxon>
        <taxon>Sternorrhyncha</taxon>
        <taxon>Aphidomorpha</taxon>
        <taxon>Aphidoidea</taxon>
        <taxon>Aphididae</taxon>
        <taxon>Aphidini</taxon>
        <taxon>Aphis</taxon>
        <taxon>Aphis</taxon>
    </lineage>
</organism>
<accession>A0A6G0VSF3</accession>
<dbReference type="Proteomes" id="UP000478052">
    <property type="component" value="Unassembled WGS sequence"/>
</dbReference>